<dbReference type="PANTHER" id="PTHR10283:SF82">
    <property type="entry name" value="SOLUTE CARRIER FAMILY 13 MEMBER 2"/>
    <property type="match status" value="1"/>
</dbReference>
<gene>
    <name evidence="7" type="ORF">DS2_08655</name>
</gene>
<feature type="transmembrane region" description="Helical" evidence="6">
    <location>
        <begin position="47"/>
        <end position="70"/>
    </location>
</feature>
<feature type="transmembrane region" description="Helical" evidence="6">
    <location>
        <begin position="353"/>
        <end position="375"/>
    </location>
</feature>
<evidence type="ECO:0000256" key="4">
    <source>
        <dbReference type="ARBA" id="ARBA00022989"/>
    </source>
</evidence>
<dbReference type="InterPro" id="IPR001898">
    <property type="entry name" value="SLC13A/DASS"/>
</dbReference>
<dbReference type="OrthoDB" id="9766267at2"/>
<feature type="transmembrane region" description="Helical" evidence="6">
    <location>
        <begin position="445"/>
        <end position="464"/>
    </location>
</feature>
<name>W7QEI4_9ALTE</name>
<feature type="transmembrane region" description="Helical" evidence="6">
    <location>
        <begin position="208"/>
        <end position="230"/>
    </location>
</feature>
<dbReference type="NCBIfam" id="TIGR00785">
    <property type="entry name" value="dass"/>
    <property type="match status" value="1"/>
</dbReference>
<comment type="caution">
    <text evidence="7">The sequence shown here is derived from an EMBL/GenBank/DDBJ whole genome shotgun (WGS) entry which is preliminary data.</text>
</comment>
<keyword evidence="3 6" id="KW-0812">Transmembrane</keyword>
<evidence type="ECO:0000313" key="7">
    <source>
        <dbReference type="EMBL" id="EWH10331.1"/>
    </source>
</evidence>
<keyword evidence="5 6" id="KW-0472">Membrane</keyword>
<evidence type="ECO:0000256" key="3">
    <source>
        <dbReference type="ARBA" id="ARBA00022692"/>
    </source>
</evidence>
<dbReference type="PROSITE" id="PS01271">
    <property type="entry name" value="NA_SULFATE"/>
    <property type="match status" value="1"/>
</dbReference>
<evidence type="ECO:0000256" key="6">
    <source>
        <dbReference type="SAM" id="Phobius"/>
    </source>
</evidence>
<reference evidence="7 8" key="1">
    <citation type="journal article" date="2014" name="Genome Announc.">
        <title>Draft Genome Sequence of the Agar-Degrading Bacterium Catenovulum sp. Strain DS-2, Isolated from Intestines of Haliotis diversicolor.</title>
        <authorList>
            <person name="Shan D."/>
            <person name="Li X."/>
            <person name="Gu Z."/>
            <person name="Wei G."/>
            <person name="Gao Z."/>
            <person name="Shao Z."/>
        </authorList>
    </citation>
    <scope>NUCLEOTIDE SEQUENCE [LARGE SCALE GENOMIC DNA]</scope>
    <source>
        <strain evidence="7 8">DS-2</strain>
    </source>
</reference>
<dbReference type="AlphaFoldDB" id="W7QEI4"/>
<dbReference type="InterPro" id="IPR031312">
    <property type="entry name" value="Na/sul_symport_CS"/>
</dbReference>
<dbReference type="CDD" id="cd01115">
    <property type="entry name" value="SLC13_permease"/>
    <property type="match status" value="1"/>
</dbReference>
<evidence type="ECO:0000256" key="5">
    <source>
        <dbReference type="ARBA" id="ARBA00023136"/>
    </source>
</evidence>
<protein>
    <submittedName>
        <fullName evidence="7">Na+/dicarboxylate symporter</fullName>
    </submittedName>
</protein>
<feature type="transmembrane region" description="Helical" evidence="6">
    <location>
        <begin position="77"/>
        <end position="96"/>
    </location>
</feature>
<dbReference type="RefSeq" id="WP_035014331.1">
    <property type="nucleotide sequence ID" value="NZ_ARZY01000013.1"/>
</dbReference>
<sequence length="465" mass="49212">MKTESTPKIKLLLLAPTLALISVLVAISFNLSFSICATIGITTLTAVWWITEAIPIPATSLVPIALLPLLGVIDHKAAASSLGSHVILLLMGAFMLSKGMEKSGVHKRLAVNLIQLFGADNPRKILFGIMLTAAVLSMWVSNTATTLMLLPLVVALANGCDSKRFGKVLLLGVAYAASVGGVGTLIGTPPNVIFAAVYQQQFNTEFSFLHWMKIGVPVVLIAIPLMALWLSRGLTKKIQLTLPTVGMWSQAEIRVLMVFSVVAMMWIFRSEPFGGWTGLIGTNTIGDSTIALLGVAAMFCIKGENHQGEKSYLLDWHTANQIPWGMLLLFAGGICIAKAFAASGLSELLGQGLTGLAQLPSYLMILMVCLAVTFTTEVTSNTATTTLLMPVLAAAGVAAGIDPKLLMIPAAMSASCAFMLPVATAPNAIVYGADKFDIKTMMQEGVVLNFILAAVVSTNCFVLLG</sequence>
<feature type="transmembrane region" description="Helical" evidence="6">
    <location>
        <begin position="280"/>
        <end position="301"/>
    </location>
</feature>
<keyword evidence="8" id="KW-1185">Reference proteome</keyword>
<dbReference type="Pfam" id="PF00939">
    <property type="entry name" value="Na_sulph_symp"/>
    <property type="match status" value="1"/>
</dbReference>
<organism evidence="7 8">
    <name type="scientific">Catenovulum agarivorans DS-2</name>
    <dbReference type="NCBI Taxonomy" id="1328313"/>
    <lineage>
        <taxon>Bacteria</taxon>
        <taxon>Pseudomonadati</taxon>
        <taxon>Pseudomonadota</taxon>
        <taxon>Gammaproteobacteria</taxon>
        <taxon>Alteromonadales</taxon>
        <taxon>Alteromonadaceae</taxon>
        <taxon>Catenovulum</taxon>
    </lineage>
</organism>
<evidence type="ECO:0000313" key="8">
    <source>
        <dbReference type="Proteomes" id="UP000019276"/>
    </source>
</evidence>
<accession>W7QEI4</accession>
<feature type="transmembrane region" description="Helical" evidence="6">
    <location>
        <begin position="407"/>
        <end position="433"/>
    </location>
</feature>
<evidence type="ECO:0000256" key="2">
    <source>
        <dbReference type="ARBA" id="ARBA00022448"/>
    </source>
</evidence>
<dbReference type="EMBL" id="ARZY01000013">
    <property type="protein sequence ID" value="EWH10331.1"/>
    <property type="molecule type" value="Genomic_DNA"/>
</dbReference>
<dbReference type="PATRIC" id="fig|1328313.3.peg.1768"/>
<dbReference type="PANTHER" id="PTHR10283">
    <property type="entry name" value="SOLUTE CARRIER FAMILY 13 MEMBER"/>
    <property type="match status" value="1"/>
</dbReference>
<feature type="transmembrane region" description="Helical" evidence="6">
    <location>
        <begin position="168"/>
        <end position="188"/>
    </location>
</feature>
<feature type="transmembrane region" description="Helical" evidence="6">
    <location>
        <begin position="251"/>
        <end position="268"/>
    </location>
</feature>
<evidence type="ECO:0000256" key="1">
    <source>
        <dbReference type="ARBA" id="ARBA00004141"/>
    </source>
</evidence>
<comment type="subcellular location">
    <subcellularLocation>
        <location evidence="1">Membrane</location>
        <topology evidence="1">Multi-pass membrane protein</topology>
    </subcellularLocation>
</comment>
<feature type="transmembrane region" description="Helical" evidence="6">
    <location>
        <begin position="382"/>
        <end position="401"/>
    </location>
</feature>
<dbReference type="eggNOG" id="COG0471">
    <property type="taxonomic scope" value="Bacteria"/>
</dbReference>
<dbReference type="GO" id="GO:0015141">
    <property type="term" value="F:succinate transmembrane transporter activity"/>
    <property type="evidence" value="ECO:0007669"/>
    <property type="project" value="UniProtKB-ARBA"/>
</dbReference>
<dbReference type="Proteomes" id="UP000019276">
    <property type="component" value="Unassembled WGS sequence"/>
</dbReference>
<keyword evidence="2" id="KW-0813">Transport</keyword>
<dbReference type="GO" id="GO:0005886">
    <property type="term" value="C:plasma membrane"/>
    <property type="evidence" value="ECO:0007669"/>
    <property type="project" value="TreeGrafter"/>
</dbReference>
<proteinExistence type="predicted"/>
<feature type="transmembrane region" description="Helical" evidence="6">
    <location>
        <begin position="125"/>
        <end position="156"/>
    </location>
</feature>
<keyword evidence="4 6" id="KW-1133">Transmembrane helix</keyword>
<feature type="transmembrane region" description="Helical" evidence="6">
    <location>
        <begin position="322"/>
        <end position="341"/>
    </location>
</feature>
<dbReference type="STRING" id="1328313.DS2_08655"/>
<feature type="transmembrane region" description="Helical" evidence="6">
    <location>
        <begin position="12"/>
        <end position="41"/>
    </location>
</feature>